<keyword evidence="2" id="KW-0472">Membrane</keyword>
<organism evidence="3">
    <name type="scientific">marine sediment metagenome</name>
    <dbReference type="NCBI Taxonomy" id="412755"/>
    <lineage>
        <taxon>unclassified sequences</taxon>
        <taxon>metagenomes</taxon>
        <taxon>ecological metagenomes</taxon>
    </lineage>
</organism>
<keyword evidence="2" id="KW-0812">Transmembrane</keyword>
<evidence type="ECO:0000256" key="1">
    <source>
        <dbReference type="SAM" id="MobiDB-lite"/>
    </source>
</evidence>
<protein>
    <submittedName>
        <fullName evidence="3">Uncharacterized protein</fullName>
    </submittedName>
</protein>
<sequence>MPEKNNANKSIAWLLLVPIIIGLVYGINNYSARKKVEPKKIVKNTQKKTPAKKQIIKKVALREIPLVKAEKKTEPKAEEEPDEPAKTPKNAS</sequence>
<evidence type="ECO:0000256" key="2">
    <source>
        <dbReference type="SAM" id="Phobius"/>
    </source>
</evidence>
<feature type="transmembrane region" description="Helical" evidence="2">
    <location>
        <begin position="12"/>
        <end position="30"/>
    </location>
</feature>
<proteinExistence type="predicted"/>
<gene>
    <name evidence="3" type="ORF">LCGC14_1787660</name>
</gene>
<evidence type="ECO:0000313" key="3">
    <source>
        <dbReference type="EMBL" id="KKM02118.1"/>
    </source>
</evidence>
<accession>A0A0F9JT54</accession>
<dbReference type="AlphaFoldDB" id="A0A0F9JT54"/>
<reference evidence="3" key="1">
    <citation type="journal article" date="2015" name="Nature">
        <title>Complex archaea that bridge the gap between prokaryotes and eukaryotes.</title>
        <authorList>
            <person name="Spang A."/>
            <person name="Saw J.H."/>
            <person name="Jorgensen S.L."/>
            <person name="Zaremba-Niedzwiedzka K."/>
            <person name="Martijn J."/>
            <person name="Lind A.E."/>
            <person name="van Eijk R."/>
            <person name="Schleper C."/>
            <person name="Guy L."/>
            <person name="Ettema T.J."/>
        </authorList>
    </citation>
    <scope>NUCLEOTIDE SEQUENCE</scope>
</reference>
<name>A0A0F9JT54_9ZZZZ</name>
<feature type="region of interest" description="Disordered" evidence="1">
    <location>
        <begin position="70"/>
        <end position="92"/>
    </location>
</feature>
<keyword evidence="2" id="KW-1133">Transmembrane helix</keyword>
<comment type="caution">
    <text evidence="3">The sequence shown here is derived from an EMBL/GenBank/DDBJ whole genome shotgun (WGS) entry which is preliminary data.</text>
</comment>
<dbReference type="EMBL" id="LAZR01017019">
    <property type="protein sequence ID" value="KKM02118.1"/>
    <property type="molecule type" value="Genomic_DNA"/>
</dbReference>
<feature type="non-terminal residue" evidence="3">
    <location>
        <position position="92"/>
    </location>
</feature>
<feature type="compositionally biased region" description="Basic and acidic residues" evidence="1">
    <location>
        <begin position="70"/>
        <end position="86"/>
    </location>
</feature>